<gene>
    <name evidence="2" type="ORF">SAMN04487943_102355</name>
</gene>
<feature type="transmembrane region" description="Helical" evidence="1">
    <location>
        <begin position="7"/>
        <end position="26"/>
    </location>
</feature>
<dbReference type="AlphaFoldDB" id="A0A1I4IXU0"/>
<proteinExistence type="predicted"/>
<dbReference type="Proteomes" id="UP000198565">
    <property type="component" value="Unassembled WGS sequence"/>
</dbReference>
<keyword evidence="1" id="KW-0472">Membrane</keyword>
<sequence>MKYLRNLYIVMVIIVFVNLTSEFIFNGDYAGIASWIIVMLFLFGTIFYSMARYYLTEK</sequence>
<accession>A0A1I4IXU0</accession>
<keyword evidence="3" id="KW-1185">Reference proteome</keyword>
<reference evidence="3" key="1">
    <citation type="submission" date="2016-10" db="EMBL/GenBank/DDBJ databases">
        <authorList>
            <person name="Varghese N."/>
            <person name="Submissions S."/>
        </authorList>
    </citation>
    <scope>NUCLEOTIDE SEQUENCE [LARGE SCALE GENOMIC DNA]</scope>
    <source>
        <strain evidence="3">CGMCC 1.4250</strain>
    </source>
</reference>
<evidence type="ECO:0000313" key="3">
    <source>
        <dbReference type="Proteomes" id="UP000198565"/>
    </source>
</evidence>
<evidence type="ECO:0000313" key="2">
    <source>
        <dbReference type="EMBL" id="SFL59124.1"/>
    </source>
</evidence>
<organism evidence="2 3">
    <name type="scientific">Gracilibacillus orientalis</name>
    <dbReference type="NCBI Taxonomy" id="334253"/>
    <lineage>
        <taxon>Bacteria</taxon>
        <taxon>Bacillati</taxon>
        <taxon>Bacillota</taxon>
        <taxon>Bacilli</taxon>
        <taxon>Bacillales</taxon>
        <taxon>Bacillaceae</taxon>
        <taxon>Gracilibacillus</taxon>
    </lineage>
</organism>
<feature type="transmembrane region" description="Helical" evidence="1">
    <location>
        <begin position="32"/>
        <end position="55"/>
    </location>
</feature>
<keyword evidence="1" id="KW-0812">Transmembrane</keyword>
<evidence type="ECO:0000256" key="1">
    <source>
        <dbReference type="SAM" id="Phobius"/>
    </source>
</evidence>
<protein>
    <submittedName>
        <fullName evidence="2">Uncharacterized protein</fullName>
    </submittedName>
</protein>
<keyword evidence="1" id="KW-1133">Transmembrane helix</keyword>
<dbReference type="EMBL" id="FOTR01000002">
    <property type="protein sequence ID" value="SFL59124.1"/>
    <property type="molecule type" value="Genomic_DNA"/>
</dbReference>
<name>A0A1I4IXU0_9BACI</name>